<feature type="region of interest" description="Disordered" evidence="2">
    <location>
        <begin position="1044"/>
        <end position="1064"/>
    </location>
</feature>
<evidence type="ECO:0000256" key="2">
    <source>
        <dbReference type="SAM" id="MobiDB-lite"/>
    </source>
</evidence>
<feature type="compositionally biased region" description="Low complexity" evidence="2">
    <location>
        <begin position="682"/>
        <end position="701"/>
    </location>
</feature>
<evidence type="ECO:0000313" key="4">
    <source>
        <dbReference type="Proteomes" id="UP001282363"/>
    </source>
</evidence>
<proteinExistence type="predicted"/>
<feature type="non-terminal residue" evidence="3">
    <location>
        <position position="1"/>
    </location>
</feature>
<dbReference type="EMBL" id="JAWPFH010000008">
    <property type="protein sequence ID" value="MDW2906454.1"/>
    <property type="molecule type" value="Genomic_DNA"/>
</dbReference>
<evidence type="ECO:0000256" key="1">
    <source>
        <dbReference type="SAM" id="Coils"/>
    </source>
</evidence>
<organism evidence="3 4">
    <name type="scientific">Mesomycoplasma ovipneumoniae</name>
    <dbReference type="NCBI Taxonomy" id="29562"/>
    <lineage>
        <taxon>Bacteria</taxon>
        <taxon>Bacillati</taxon>
        <taxon>Mycoplasmatota</taxon>
        <taxon>Mycoplasmoidales</taxon>
        <taxon>Metamycoplasmataceae</taxon>
        <taxon>Mesomycoplasma</taxon>
    </lineage>
</organism>
<feature type="region of interest" description="Disordered" evidence="2">
    <location>
        <begin position="775"/>
        <end position="809"/>
    </location>
</feature>
<feature type="compositionally biased region" description="Polar residues" evidence="2">
    <location>
        <begin position="702"/>
        <end position="712"/>
    </location>
</feature>
<protein>
    <submittedName>
        <fullName evidence="3">Uncharacterized protein</fullName>
    </submittedName>
</protein>
<feature type="region of interest" description="Disordered" evidence="2">
    <location>
        <begin position="682"/>
        <end position="712"/>
    </location>
</feature>
<gene>
    <name evidence="3" type="ORF">R7U65_02390</name>
</gene>
<feature type="coiled-coil region" evidence="1">
    <location>
        <begin position="1368"/>
        <end position="1399"/>
    </location>
</feature>
<feature type="compositionally biased region" description="Polar residues" evidence="2">
    <location>
        <begin position="1044"/>
        <end position="1057"/>
    </location>
</feature>
<comment type="caution">
    <text evidence="3">The sequence shown here is derived from an EMBL/GenBank/DDBJ whole genome shotgun (WGS) entry which is preliminary data.</text>
</comment>
<feature type="compositionally biased region" description="Low complexity" evidence="2">
    <location>
        <begin position="780"/>
        <end position="805"/>
    </location>
</feature>
<dbReference type="RefSeq" id="WP_318045370.1">
    <property type="nucleotide sequence ID" value="NZ_JAWPFG010000007.1"/>
</dbReference>
<sequence>LPTQGVKSTFDTASFITAVEKVNLSGTNAELKITLNSTLLLDVQSPTIKLKYVDITDGQEHIADLIGNPTQNQTTSEYTFSATNLKTLNYYQIVSVIYQDNQGAQQSLAFDDQLVKYEDKLFRTTPNSFSVKKIDSTYNSKNKTSNVKITLDEQVAQYLENYTVKVSYQRIDKTNTNVITSTVDGIINSDSTVSVVFDDNYTDSSQKTLSFPNANTTSNSINEETNTISSEIPNPETTITNESKTIDNSKLFETYNYKITKVELVQKPTQANQRRARRALTTTDLVDFNKSFAQSATFETAQPQGAGTQASPINETQIIKTIPISLYDQLIYVQEKDKSSGIDTKIYAYFVSSEELSDQDNDKQNFKVQLYNKSLKKYEFITRAESIKKISAQNNKSHFYVVTFSTNLNKASLYNIEFFAYKDQKIELSEYKTARVEKTEFTTPGQKAWLTNFSQVGAYQDEAANVIIQFDEKDEYLWRNKHKIELEITEKVDATLNQTASGGVAANGGQTPRTTKFTFIPSGPISRVRIDNSNSKGQLNNEANLAPNKTYEITKFTIKEADNLTQGIQAQVSSLSTLQPTLKIKTVDNQNTVNPITLGNGNMEVAKVDLAEVENSQDDQKIPFFETKAQFSYTEATNFIQDDNKDANGKSANLKFKFNKHFLQIPKSFATITIAPTASTLAATSTPAPAPGSVASSSSNTNKEISFTSNSKYDPTTGEVEFRLTNLDRFHTYQIKNFEIGGVKISNLGTSTNLEFTPVVQKIFLSDIEVEDLRTGTNETPASPVPAAGAAPAGGSAPTTTPTLPQKEDGSKVFGKVKLYFDKDDSWLKDSKFEVTVKDKNKNTKIVKIRDLQVTEEKSKPSTPYQIEIDLNKNGQNRIEPGQKIAFEFKIQEVNKDINLKSQLPENIVIEVPERQYNLEYAPILESDIIIPPVIESFVVSDLTDTSARLKIKLKGDPANFDRVVNNPIVLSIQPDPKKETSGKIPIALINQSQVTTFNDPSKFEIEYGLENLIPNVEYKILKLQGQDLEIPFGEQNYKLRLEQNSSGSGTSQQEASSTKKTFKTPFTELSPERIILTQATRTNLARGKEYSSENLTLNLDPVSMWSLNDKQIKVKFKAVGPNGEDLESGDNNKEREYDFNVRFDSSKKALVASLNNQQVTDANDANFYPSTTYKISQIKTVEADTSKQLTLNLEPQADLAATNTNNLQFTTQLAQPPLQKAWITNFYNHSGKEDTFEQTIYFAFDDPYRAIDESSIKDWKLILEGATSNVDSSTNWEQVVKYEPSNSNSKIELYNPRELPGPLIEYTENPELQRLLIQRDEIDEKIEIITNDLKNFEEQDKIRIDLVKKIAKPTFKTQYQTVLETESAEIKNEINKRRDDLEKQKKELQKIKALIKYNEEVERLNSQIDNDSNPYRRYFAFSLKGDASWLKYYKMRVRIQYKYFKDNENRRQSTNSKIIGTLNTNQTNNTNGYSEPIALTTQSSNITSLELTDFAKYTNRILLKKSKIKPLNQIGAYIEMEFEDPKNLLQSLKNNFNRANFQASNDLDPWIELSSYIRFNDQIDIIQNPSSQNKQQLFKVDASNDDGSSIANPSKNQWSADSSQHYNLDFDVKVYDYNLDNPFLKLLSAPTNEYINLVDKIPRILYPDTKLRENEPYNHFYTLRLAKVEVDSNITKIGLIITYHWSSPQDFAKKIITIYPKFLSSILNRNIDDIKKFEPLVPTFSKDINLTFMTSPIIQKEDPYWGNFWANPSGNVWYSSEIRQFDITSQQDKIRDAFKNSISQKIRNNFRNDRDFTESRTLFIGPTGPIKKLGDKPLKADNNDPMQFVVRYNNNRTIKQNVENDFFTNSKGRTPFGIKETSYDQNSKIFKITFENPVTQINRIQEIMPTVSYAAFIDQAGKIYLFGNKTGLPIRLQDDIDIKNMTLDINLAPTTWDENELPSVGANLNFMGLLVFPYLPTNFVQNKFLKQEVGSNNYVEDQQYTSFVSRGKSHKYLLPVKGYKGLQVDAENPYFIPWTKHENAWGRIIY</sequence>
<feature type="coiled-coil region" evidence="1">
    <location>
        <begin position="1313"/>
        <end position="1340"/>
    </location>
</feature>
<evidence type="ECO:0000313" key="3">
    <source>
        <dbReference type="EMBL" id="MDW2906454.1"/>
    </source>
</evidence>
<name>A0AAJ2UC25_9BACT</name>
<keyword evidence="1" id="KW-0175">Coiled coil</keyword>
<accession>A0AAJ2UC25</accession>
<dbReference type="Proteomes" id="UP001282363">
    <property type="component" value="Unassembled WGS sequence"/>
</dbReference>
<reference evidence="3" key="1">
    <citation type="submission" date="2023-10" db="EMBL/GenBank/DDBJ databases">
        <title>Genome sequences of Mycoplasma ovipneumoniae isolated from goats.</title>
        <authorList>
            <person name="Spergser J."/>
        </authorList>
    </citation>
    <scope>NUCLEOTIDE SEQUENCE</scope>
    <source>
        <strain evidence="3">GL19</strain>
    </source>
</reference>